<dbReference type="EMBL" id="JABSND010000062">
    <property type="protein sequence ID" value="KAI6299822.1"/>
    <property type="molecule type" value="Genomic_DNA"/>
</dbReference>
<sequence length="66" mass="7583">MVIPFHPLRPLCDSGFGSLYSDPFLLHEPSPARLLSRKTAKRCIPTSSLDWSVTWPTRLRRGYQIL</sequence>
<comment type="caution">
    <text evidence="1">The sequence shown here is derived from an EMBL/GenBank/DDBJ whole genome shotgun (WGS) entry which is preliminary data.</text>
</comment>
<name>A0ABQ8NNK8_PYRGI</name>
<evidence type="ECO:0000313" key="2">
    <source>
        <dbReference type="Proteomes" id="UP001059893"/>
    </source>
</evidence>
<accession>A0ABQ8NNK8</accession>
<dbReference type="Proteomes" id="UP001059893">
    <property type="component" value="Unassembled WGS sequence"/>
</dbReference>
<keyword evidence="2" id="KW-1185">Reference proteome</keyword>
<reference evidence="1" key="1">
    <citation type="submission" date="2021-01" db="EMBL/GenBank/DDBJ databases">
        <title>Deciphering the adaptive evolutionary patterns associated with biogeogrpahic diversity in the finger millet blast pathogen Magnaporthe oryzae in Eastern Africa.</title>
        <authorList>
            <person name="Onyema G."/>
            <person name="Shittu T.A."/>
            <person name="Dodsworth S."/>
            <person name="Devilliers S."/>
            <person name="Muthumeenakshi S."/>
            <person name="Sreenivasaprasad S."/>
        </authorList>
    </citation>
    <scope>NUCLEOTIDE SEQUENCE</scope>
    <source>
        <strain evidence="1">D15/s37</strain>
    </source>
</reference>
<evidence type="ECO:0000313" key="1">
    <source>
        <dbReference type="EMBL" id="KAI6299822.1"/>
    </source>
</evidence>
<protein>
    <submittedName>
        <fullName evidence="1">Uncharacterized protein</fullName>
    </submittedName>
</protein>
<proteinExistence type="predicted"/>
<gene>
    <name evidence="1" type="ORF">MCOR33_004314</name>
</gene>
<organism evidence="1 2">
    <name type="scientific">Pyricularia grisea</name>
    <name type="common">Crabgrass-specific blast fungus</name>
    <name type="synonym">Magnaporthe grisea</name>
    <dbReference type="NCBI Taxonomy" id="148305"/>
    <lineage>
        <taxon>Eukaryota</taxon>
        <taxon>Fungi</taxon>
        <taxon>Dikarya</taxon>
        <taxon>Ascomycota</taxon>
        <taxon>Pezizomycotina</taxon>
        <taxon>Sordariomycetes</taxon>
        <taxon>Sordariomycetidae</taxon>
        <taxon>Magnaporthales</taxon>
        <taxon>Pyriculariaceae</taxon>
        <taxon>Pyricularia</taxon>
    </lineage>
</organism>